<accession>A0A828YZ52</accession>
<sequence length="144" mass="16893">MDLSRGHERKNLENHFQTEFAVGKFQDLKLISAHLSNSKIELYSQNIQEIEFTIRLKSESEESLEIYPNIAPFAKTSGWRGLSFGIQVPNATFQELRNYYGPPGQPPNRSFYENDVTFFRKESYFKTWKSCWDSPRKTSSKFHV</sequence>
<organism evidence="1 2">
    <name type="scientific">Leptospira weilii str. 2006001853</name>
    <dbReference type="NCBI Taxonomy" id="1001589"/>
    <lineage>
        <taxon>Bacteria</taxon>
        <taxon>Pseudomonadati</taxon>
        <taxon>Spirochaetota</taxon>
        <taxon>Spirochaetia</taxon>
        <taxon>Leptospirales</taxon>
        <taxon>Leptospiraceae</taxon>
        <taxon>Leptospira</taxon>
    </lineage>
</organism>
<evidence type="ECO:0000313" key="2">
    <source>
        <dbReference type="Proteomes" id="UP000001338"/>
    </source>
</evidence>
<comment type="caution">
    <text evidence="1">The sequence shown here is derived from an EMBL/GenBank/DDBJ whole genome shotgun (WGS) entry which is preliminary data.</text>
</comment>
<proteinExistence type="predicted"/>
<name>A0A828YZ52_9LEPT</name>
<reference evidence="1 2" key="1">
    <citation type="submission" date="2012-10" db="EMBL/GenBank/DDBJ databases">
        <authorList>
            <person name="Harkins D.M."/>
            <person name="Durkin A.S."/>
            <person name="Brinkac L.M."/>
            <person name="Haft D.H."/>
            <person name="Selengut J.D."/>
            <person name="Sanka R."/>
            <person name="DePew J."/>
            <person name="Purushe J."/>
            <person name="Whelen A.C."/>
            <person name="Vinetz J.M."/>
            <person name="Sutton G.G."/>
            <person name="Nierman W.C."/>
            <person name="Fouts D.E."/>
        </authorList>
    </citation>
    <scope>NUCLEOTIDE SEQUENCE [LARGE SCALE GENOMIC DNA]</scope>
    <source>
        <strain evidence="1 2">2006001853</strain>
    </source>
</reference>
<dbReference type="Proteomes" id="UP000001338">
    <property type="component" value="Unassembled WGS sequence"/>
</dbReference>
<evidence type="ECO:0000313" key="1">
    <source>
        <dbReference type="EMBL" id="EKR62698.1"/>
    </source>
</evidence>
<protein>
    <submittedName>
        <fullName evidence="1">Uncharacterized protein</fullName>
    </submittedName>
</protein>
<dbReference type="EMBL" id="AFLV02000078">
    <property type="protein sequence ID" value="EKR62698.1"/>
    <property type="molecule type" value="Genomic_DNA"/>
</dbReference>
<gene>
    <name evidence="1" type="ORF">LEP1GSC036_0130</name>
</gene>
<dbReference type="AlphaFoldDB" id="A0A828YZ52"/>